<evidence type="ECO:0000313" key="2">
    <source>
        <dbReference type="EMBL" id="GFS84347.1"/>
    </source>
</evidence>
<dbReference type="PANTHER" id="PTHR45902:SF4">
    <property type="entry name" value="G-PROTEIN COUPLED RECEPTORS FAMILY 2 PROFILE 2 DOMAIN-CONTAINING PROTEIN"/>
    <property type="match status" value="1"/>
</dbReference>
<keyword evidence="3" id="KW-1185">Reference proteome</keyword>
<keyword evidence="2" id="KW-0675">Receptor</keyword>
<evidence type="ECO:0000256" key="1">
    <source>
        <dbReference type="SAM" id="SignalP"/>
    </source>
</evidence>
<dbReference type="Proteomes" id="UP000887013">
    <property type="component" value="Unassembled WGS sequence"/>
</dbReference>
<dbReference type="EMBL" id="BMAW01052124">
    <property type="protein sequence ID" value="GFS84347.1"/>
    <property type="molecule type" value="Genomic_DNA"/>
</dbReference>
<reference evidence="2" key="1">
    <citation type="submission" date="2020-08" db="EMBL/GenBank/DDBJ databases">
        <title>Multicomponent nature underlies the extraordinary mechanical properties of spider dragline silk.</title>
        <authorList>
            <person name="Kono N."/>
            <person name="Nakamura H."/>
            <person name="Mori M."/>
            <person name="Yoshida Y."/>
            <person name="Ohtoshi R."/>
            <person name="Malay A.D."/>
            <person name="Moran D.A.P."/>
            <person name="Tomita M."/>
            <person name="Numata K."/>
            <person name="Arakawa K."/>
        </authorList>
    </citation>
    <scope>NUCLEOTIDE SEQUENCE</scope>
</reference>
<protein>
    <submittedName>
        <fullName evidence="2">G-protein coupled receptor Mth2</fullName>
    </submittedName>
</protein>
<feature type="chain" id="PRO_5036444354" evidence="1">
    <location>
        <begin position="20"/>
        <end position="209"/>
    </location>
</feature>
<comment type="caution">
    <text evidence="2">The sequence shown here is derived from an EMBL/GenBank/DDBJ whole genome shotgun (WGS) entry which is preliminary data.</text>
</comment>
<dbReference type="InterPro" id="IPR053231">
    <property type="entry name" value="GPCR_LN-TM7"/>
</dbReference>
<dbReference type="SUPFAM" id="SSF90188">
    <property type="entry name" value="Somatomedin B domain"/>
    <property type="match status" value="1"/>
</dbReference>
<accession>A0A8X6MYL9</accession>
<dbReference type="OrthoDB" id="6507840at2759"/>
<organism evidence="2 3">
    <name type="scientific">Nephila pilipes</name>
    <name type="common">Giant wood spider</name>
    <name type="synonym">Nephila maculata</name>
    <dbReference type="NCBI Taxonomy" id="299642"/>
    <lineage>
        <taxon>Eukaryota</taxon>
        <taxon>Metazoa</taxon>
        <taxon>Ecdysozoa</taxon>
        <taxon>Arthropoda</taxon>
        <taxon>Chelicerata</taxon>
        <taxon>Arachnida</taxon>
        <taxon>Araneae</taxon>
        <taxon>Araneomorphae</taxon>
        <taxon>Entelegynae</taxon>
        <taxon>Araneoidea</taxon>
        <taxon>Nephilidae</taxon>
        <taxon>Nephila</taxon>
    </lineage>
</organism>
<name>A0A8X6MYL9_NEPPI</name>
<dbReference type="AlphaFoldDB" id="A0A8X6MYL9"/>
<keyword evidence="1" id="KW-0732">Signal</keyword>
<proteinExistence type="predicted"/>
<dbReference type="InterPro" id="IPR036024">
    <property type="entry name" value="Somatomedin_B-like_dom_sf"/>
</dbReference>
<feature type="signal peptide" evidence="1">
    <location>
        <begin position="1"/>
        <end position="19"/>
    </location>
</feature>
<feature type="non-terminal residue" evidence="2">
    <location>
        <position position="209"/>
    </location>
</feature>
<evidence type="ECO:0000313" key="3">
    <source>
        <dbReference type="Proteomes" id="UP000887013"/>
    </source>
</evidence>
<dbReference type="PANTHER" id="PTHR45902">
    <property type="entry name" value="LATROPHILIN RECEPTOR-LIKE PROTEIN A"/>
    <property type="match status" value="1"/>
</dbReference>
<gene>
    <name evidence="2" type="primary">mth2_1</name>
    <name evidence="2" type="ORF">NPIL_104291</name>
</gene>
<sequence>MITLHLTILFILRFAPIRSADSFVSFNYSEVQKLGNSCPHLDTCQNQEPSNTAEQHSLVNILHNASQYSQTHTHPYGNKDRHCACDELCVKYGDCCIDAPGVIAQNIPSAFKCFEMEQFNLSDGIGIYMMDSCLPSYNGPEEVRRLCESTSLGKPSDPLGSLPISDPVTGITFKNYYCSICNEKVEDMVLWTFRLKCPFSMLAFFDSRN</sequence>